<feature type="region of interest" description="Disordered" evidence="1">
    <location>
        <begin position="1"/>
        <end position="41"/>
    </location>
</feature>
<proteinExistence type="predicted"/>
<evidence type="ECO:0000313" key="2">
    <source>
        <dbReference type="EMBL" id="MFC3441881.1"/>
    </source>
</evidence>
<dbReference type="Proteomes" id="UP001595681">
    <property type="component" value="Unassembled WGS sequence"/>
</dbReference>
<comment type="caution">
    <text evidence="2">The sequence shown here is derived from an EMBL/GenBank/DDBJ whole genome shotgun (WGS) entry which is preliminary data.</text>
</comment>
<evidence type="ECO:0000313" key="3">
    <source>
        <dbReference type="Proteomes" id="UP001595681"/>
    </source>
</evidence>
<evidence type="ECO:0000256" key="1">
    <source>
        <dbReference type="SAM" id="MobiDB-lite"/>
    </source>
</evidence>
<sequence>MHRAHDRHGPIVDGHVYDLKNPRRTGAPQPRHNPFHQAGRINSQPTTMETLQGRTGEYFGRAKTHVEWSAISAWMMKGQATAAIEAAGIPYEVARVAVRLVHAAKDHAKGWPRLNGPSETPLLHGLSNASQNEAGRTANEVFRVWIAEGRPCLSARLIGDTYQFLVAAVRQGKLPPIRAIPADEPQTFMREPTCLANNLKF</sequence>
<feature type="compositionally biased region" description="Basic and acidic residues" evidence="1">
    <location>
        <begin position="7"/>
        <end position="21"/>
    </location>
</feature>
<dbReference type="EMBL" id="JBHRVU010000004">
    <property type="protein sequence ID" value="MFC3441881.1"/>
    <property type="molecule type" value="Genomic_DNA"/>
</dbReference>
<gene>
    <name evidence="2" type="ORF">ACFOKF_11945</name>
</gene>
<protein>
    <submittedName>
        <fullName evidence="2">Uncharacterized protein</fullName>
    </submittedName>
</protein>
<dbReference type="RefSeq" id="WP_380795875.1">
    <property type="nucleotide sequence ID" value="NZ_JBHRVU010000004.1"/>
</dbReference>
<keyword evidence="3" id="KW-1185">Reference proteome</keyword>
<reference evidence="3" key="1">
    <citation type="journal article" date="2019" name="Int. J. Syst. Evol. Microbiol.">
        <title>The Global Catalogue of Microorganisms (GCM) 10K type strain sequencing project: providing services to taxonomists for standard genome sequencing and annotation.</title>
        <authorList>
            <consortium name="The Broad Institute Genomics Platform"/>
            <consortium name="The Broad Institute Genome Sequencing Center for Infectious Disease"/>
            <person name="Wu L."/>
            <person name="Ma J."/>
        </authorList>
    </citation>
    <scope>NUCLEOTIDE SEQUENCE [LARGE SCALE GENOMIC DNA]</scope>
    <source>
        <strain evidence="3">CCM 7491</strain>
    </source>
</reference>
<accession>A0ABV7NIC2</accession>
<name>A0ABV7NIC2_9SPHN</name>
<organism evidence="2 3">
    <name type="scientific">Sphingobium rhizovicinum</name>
    <dbReference type="NCBI Taxonomy" id="432308"/>
    <lineage>
        <taxon>Bacteria</taxon>
        <taxon>Pseudomonadati</taxon>
        <taxon>Pseudomonadota</taxon>
        <taxon>Alphaproteobacteria</taxon>
        <taxon>Sphingomonadales</taxon>
        <taxon>Sphingomonadaceae</taxon>
        <taxon>Sphingobium</taxon>
    </lineage>
</organism>